<keyword evidence="1" id="KW-0678">Repressor</keyword>
<protein>
    <submittedName>
        <fullName evidence="7">GCN5-related N-acetyltransferase</fullName>
    </submittedName>
</protein>
<feature type="domain" description="N-acetyltransferase" evidence="6">
    <location>
        <begin position="88"/>
        <end position="147"/>
    </location>
</feature>
<evidence type="ECO:0000313" key="8">
    <source>
        <dbReference type="Proteomes" id="UP000010483"/>
    </source>
</evidence>
<comment type="catalytic activity">
    <reaction evidence="5">
        <text>glycyl-tRNA(Gly) + acetyl-CoA = N-acetylglycyl-tRNA(Gly) + CoA + H(+)</text>
        <dbReference type="Rhea" id="RHEA:81867"/>
        <dbReference type="Rhea" id="RHEA-COMP:9683"/>
        <dbReference type="Rhea" id="RHEA-COMP:19766"/>
        <dbReference type="ChEBI" id="CHEBI:15378"/>
        <dbReference type="ChEBI" id="CHEBI:57287"/>
        <dbReference type="ChEBI" id="CHEBI:57288"/>
        <dbReference type="ChEBI" id="CHEBI:78522"/>
        <dbReference type="ChEBI" id="CHEBI:232036"/>
    </reaction>
</comment>
<dbReference type="PANTHER" id="PTHR36449:SF1">
    <property type="entry name" value="ACETYLTRANSFERASE"/>
    <property type="match status" value="1"/>
</dbReference>
<accession>K9YNG9</accession>
<dbReference type="Proteomes" id="UP000010483">
    <property type="component" value="Chromosome"/>
</dbReference>
<evidence type="ECO:0000256" key="5">
    <source>
        <dbReference type="ARBA" id="ARBA00049880"/>
    </source>
</evidence>
<dbReference type="Pfam" id="PF13508">
    <property type="entry name" value="Acetyltransf_7"/>
    <property type="match status" value="1"/>
</dbReference>
<dbReference type="STRING" id="292563.Cyast_2047"/>
<evidence type="ECO:0000256" key="4">
    <source>
        <dbReference type="ARBA" id="ARBA00023315"/>
    </source>
</evidence>
<evidence type="ECO:0000256" key="3">
    <source>
        <dbReference type="ARBA" id="ARBA00022679"/>
    </source>
</evidence>
<dbReference type="HOGENOM" id="CLU_101288_3_1_3"/>
<evidence type="ECO:0000259" key="6">
    <source>
        <dbReference type="Pfam" id="PF13508"/>
    </source>
</evidence>
<keyword evidence="8" id="KW-1185">Reference proteome</keyword>
<dbReference type="Gene3D" id="3.40.630.30">
    <property type="match status" value="1"/>
</dbReference>
<dbReference type="GO" id="GO:0016747">
    <property type="term" value="F:acyltransferase activity, transferring groups other than amino-acyl groups"/>
    <property type="evidence" value="ECO:0007669"/>
    <property type="project" value="InterPro"/>
</dbReference>
<evidence type="ECO:0000256" key="2">
    <source>
        <dbReference type="ARBA" id="ARBA00022649"/>
    </source>
</evidence>
<keyword evidence="2" id="KW-1277">Toxin-antitoxin system</keyword>
<evidence type="ECO:0000313" key="7">
    <source>
        <dbReference type="EMBL" id="AFZ47997.1"/>
    </source>
</evidence>
<dbReference type="PANTHER" id="PTHR36449">
    <property type="entry name" value="ACETYLTRANSFERASE-RELATED"/>
    <property type="match status" value="1"/>
</dbReference>
<name>K9YNG9_CYASC</name>
<dbReference type="BioCyc" id="CSTA292563:G1353-2051-MONOMER"/>
<dbReference type="AlphaFoldDB" id="K9YNG9"/>
<dbReference type="KEGG" id="csn:Cyast_2047"/>
<keyword evidence="3" id="KW-0808">Transferase</keyword>
<evidence type="ECO:0000256" key="1">
    <source>
        <dbReference type="ARBA" id="ARBA00022491"/>
    </source>
</evidence>
<dbReference type="EMBL" id="CP003940">
    <property type="protein sequence ID" value="AFZ47997.1"/>
    <property type="molecule type" value="Genomic_DNA"/>
</dbReference>
<organism evidence="7 8">
    <name type="scientific">Cyanobacterium stanieri (strain ATCC 29140 / PCC 7202)</name>
    <dbReference type="NCBI Taxonomy" id="292563"/>
    <lineage>
        <taxon>Bacteria</taxon>
        <taxon>Bacillati</taxon>
        <taxon>Cyanobacteriota</taxon>
        <taxon>Cyanophyceae</taxon>
        <taxon>Oscillatoriophycideae</taxon>
        <taxon>Chroococcales</taxon>
        <taxon>Geminocystaceae</taxon>
        <taxon>Cyanobacterium</taxon>
    </lineage>
</organism>
<sequence length="167" mass="18807">MTWSFCEVTNPSLNRSLFDCGICELNDYLQRYAKQNHKKGIAKTWVIVNINFPEIPLGYYSLSMAEVKRDSLSDEMKKGLPRYPLPVIKIAKLAVDQDSQGQGLGELLLVDVFQRSLKISKDIGVIGFLVDAINEKAKEFYLKYGFTSLIDSPLSLFLPMGSISSLF</sequence>
<dbReference type="InterPro" id="IPR000182">
    <property type="entry name" value="GNAT_dom"/>
</dbReference>
<dbReference type="InterPro" id="IPR016181">
    <property type="entry name" value="Acyl_CoA_acyltransferase"/>
</dbReference>
<keyword evidence="4" id="KW-0012">Acyltransferase</keyword>
<reference evidence="8" key="1">
    <citation type="journal article" date="2013" name="Proc. Natl. Acad. Sci. U.S.A.">
        <title>Improving the coverage of the cyanobacterial phylum using diversity-driven genome sequencing.</title>
        <authorList>
            <person name="Shih P.M."/>
            <person name="Wu D."/>
            <person name="Latifi A."/>
            <person name="Axen S.D."/>
            <person name="Fewer D.P."/>
            <person name="Talla E."/>
            <person name="Calteau A."/>
            <person name="Cai F."/>
            <person name="Tandeau de Marsac N."/>
            <person name="Rippka R."/>
            <person name="Herdman M."/>
            <person name="Sivonen K."/>
            <person name="Coursin T."/>
            <person name="Laurent T."/>
            <person name="Goodwin L."/>
            <person name="Nolan M."/>
            <person name="Davenport K.W."/>
            <person name="Han C.S."/>
            <person name="Rubin E.M."/>
            <person name="Eisen J.A."/>
            <person name="Woyke T."/>
            <person name="Gugger M."/>
            <person name="Kerfeld C.A."/>
        </authorList>
    </citation>
    <scope>NUCLEOTIDE SEQUENCE [LARGE SCALE GENOMIC DNA]</scope>
    <source>
        <strain evidence="8">ATCC 29140 / PCC 7202</strain>
    </source>
</reference>
<proteinExistence type="predicted"/>
<dbReference type="SUPFAM" id="SSF55729">
    <property type="entry name" value="Acyl-CoA N-acyltransferases (Nat)"/>
    <property type="match status" value="1"/>
</dbReference>
<gene>
    <name evidence="7" type="ordered locus">Cyast_2047</name>
</gene>
<dbReference type="eggNOG" id="COG3153">
    <property type="taxonomic scope" value="Bacteria"/>
</dbReference>